<dbReference type="GO" id="GO:0003700">
    <property type="term" value="F:DNA-binding transcription factor activity"/>
    <property type="evidence" value="ECO:0007669"/>
    <property type="project" value="TreeGrafter"/>
</dbReference>
<dbReference type="Pfam" id="PF00440">
    <property type="entry name" value="TetR_N"/>
    <property type="match status" value="1"/>
</dbReference>
<proteinExistence type="predicted"/>
<dbReference type="InterPro" id="IPR023772">
    <property type="entry name" value="DNA-bd_HTH_TetR-type_CS"/>
</dbReference>
<accession>A0AAW5JIV7</accession>
<dbReference type="InterPro" id="IPR050109">
    <property type="entry name" value="HTH-type_TetR-like_transc_reg"/>
</dbReference>
<organism evidence="4 5">
    <name type="scientific">Intestinimonas massiliensis</name>
    <name type="common">ex Afouda et al. 2020</name>
    <dbReference type="NCBI Taxonomy" id="1673721"/>
    <lineage>
        <taxon>Bacteria</taxon>
        <taxon>Bacillati</taxon>
        <taxon>Bacillota</taxon>
        <taxon>Clostridia</taxon>
        <taxon>Eubacteriales</taxon>
        <taxon>Intestinimonas</taxon>
    </lineage>
</organism>
<dbReference type="InterPro" id="IPR009057">
    <property type="entry name" value="Homeodomain-like_sf"/>
</dbReference>
<dbReference type="AlphaFoldDB" id="A0AAW5JIV7"/>
<dbReference type="PANTHER" id="PTHR30055">
    <property type="entry name" value="HTH-TYPE TRANSCRIPTIONAL REGULATOR RUTR"/>
    <property type="match status" value="1"/>
</dbReference>
<dbReference type="PANTHER" id="PTHR30055:SF226">
    <property type="entry name" value="HTH-TYPE TRANSCRIPTIONAL REGULATOR PKSA"/>
    <property type="match status" value="1"/>
</dbReference>
<dbReference type="PRINTS" id="PR00455">
    <property type="entry name" value="HTHTETR"/>
</dbReference>
<dbReference type="EMBL" id="JANFYS010000002">
    <property type="protein sequence ID" value="MCQ4769283.1"/>
    <property type="molecule type" value="Genomic_DNA"/>
</dbReference>
<comment type="caution">
    <text evidence="4">The sequence shown here is derived from an EMBL/GenBank/DDBJ whole genome shotgun (WGS) entry which is preliminary data.</text>
</comment>
<dbReference type="SUPFAM" id="SSF46689">
    <property type="entry name" value="Homeodomain-like"/>
    <property type="match status" value="1"/>
</dbReference>
<feature type="DNA-binding region" description="H-T-H motif" evidence="2">
    <location>
        <begin position="35"/>
        <end position="54"/>
    </location>
</feature>
<evidence type="ECO:0000256" key="2">
    <source>
        <dbReference type="PROSITE-ProRule" id="PRU00335"/>
    </source>
</evidence>
<dbReference type="PROSITE" id="PS50977">
    <property type="entry name" value="HTH_TETR_2"/>
    <property type="match status" value="1"/>
</dbReference>
<dbReference type="InterPro" id="IPR036271">
    <property type="entry name" value="Tet_transcr_reg_TetR-rel_C_sf"/>
</dbReference>
<protein>
    <submittedName>
        <fullName evidence="4">TetR/AcrR family transcriptional regulator</fullName>
    </submittedName>
</protein>
<keyword evidence="1 2" id="KW-0238">DNA-binding</keyword>
<evidence type="ECO:0000313" key="5">
    <source>
        <dbReference type="Proteomes" id="UP001204562"/>
    </source>
</evidence>
<dbReference type="InterPro" id="IPR001647">
    <property type="entry name" value="HTH_TetR"/>
</dbReference>
<evidence type="ECO:0000256" key="1">
    <source>
        <dbReference type="ARBA" id="ARBA00023125"/>
    </source>
</evidence>
<feature type="domain" description="HTH tetR-type" evidence="3">
    <location>
        <begin position="12"/>
        <end position="72"/>
    </location>
</feature>
<evidence type="ECO:0000313" key="4">
    <source>
        <dbReference type="EMBL" id="MCQ4769283.1"/>
    </source>
</evidence>
<dbReference type="PROSITE" id="PS01081">
    <property type="entry name" value="HTH_TETR_1"/>
    <property type="match status" value="1"/>
</dbReference>
<sequence length="203" mass="23579">MSYAQRRQAQARQTERNILQAALTLMRERGFDKVSIRDICKQAGITTGAFYHHFPSKESLLNKGFAPLDDYMEAALRGYEADEPAERLGHILSAYARFMEEKGGELTGRYYVRRITDPTTQSMDSSRYTLRAMVECFRQAQREGILASGRSPEWVADFCYRHFRGVVIDWVLHNYSYPLLPKMEEDYQLFTGFFQKTAAKERT</sequence>
<reference evidence="4" key="1">
    <citation type="submission" date="2022-06" db="EMBL/GenBank/DDBJ databases">
        <title>Isolation of gut microbiota from human fecal samples.</title>
        <authorList>
            <person name="Pamer E.G."/>
            <person name="Barat B."/>
            <person name="Waligurski E."/>
            <person name="Medina S."/>
            <person name="Paddock L."/>
            <person name="Mostad J."/>
        </authorList>
    </citation>
    <scope>NUCLEOTIDE SEQUENCE</scope>
    <source>
        <strain evidence="4">DFI.9.91</strain>
    </source>
</reference>
<gene>
    <name evidence="4" type="ORF">NE579_02225</name>
</gene>
<dbReference type="SUPFAM" id="SSF48498">
    <property type="entry name" value="Tetracyclin repressor-like, C-terminal domain"/>
    <property type="match status" value="1"/>
</dbReference>
<dbReference type="Proteomes" id="UP001204562">
    <property type="component" value="Unassembled WGS sequence"/>
</dbReference>
<dbReference type="RefSeq" id="WP_256303095.1">
    <property type="nucleotide sequence ID" value="NZ_JANFYS010000002.1"/>
</dbReference>
<evidence type="ECO:0000259" key="3">
    <source>
        <dbReference type="PROSITE" id="PS50977"/>
    </source>
</evidence>
<name>A0AAW5JIV7_9FIRM</name>
<dbReference type="Gene3D" id="1.10.357.10">
    <property type="entry name" value="Tetracycline Repressor, domain 2"/>
    <property type="match status" value="1"/>
</dbReference>
<dbReference type="GO" id="GO:0000976">
    <property type="term" value="F:transcription cis-regulatory region binding"/>
    <property type="evidence" value="ECO:0007669"/>
    <property type="project" value="TreeGrafter"/>
</dbReference>